<gene>
    <name evidence="1" type="ORF">GEV33_007099</name>
</gene>
<protein>
    <submittedName>
        <fullName evidence="1">Uncharacterized protein</fullName>
    </submittedName>
</protein>
<sequence>MGWRDVEKREKYQDLMFELRALHLASRNRKDVDVLIVGVIGGMKQSCIKESESITACSANCTVMACRLHKAVILDSLRGE</sequence>
<organism evidence="1 2">
    <name type="scientific">Tenebrio molitor</name>
    <name type="common">Yellow mealworm beetle</name>
    <dbReference type="NCBI Taxonomy" id="7067"/>
    <lineage>
        <taxon>Eukaryota</taxon>
        <taxon>Metazoa</taxon>
        <taxon>Ecdysozoa</taxon>
        <taxon>Arthropoda</taxon>
        <taxon>Hexapoda</taxon>
        <taxon>Insecta</taxon>
        <taxon>Pterygota</taxon>
        <taxon>Neoptera</taxon>
        <taxon>Endopterygota</taxon>
        <taxon>Coleoptera</taxon>
        <taxon>Polyphaga</taxon>
        <taxon>Cucujiformia</taxon>
        <taxon>Tenebrionidae</taxon>
        <taxon>Tenebrio</taxon>
    </lineage>
</organism>
<evidence type="ECO:0000313" key="2">
    <source>
        <dbReference type="Proteomes" id="UP000719412"/>
    </source>
</evidence>
<reference evidence="1" key="2">
    <citation type="submission" date="2021-08" db="EMBL/GenBank/DDBJ databases">
        <authorList>
            <person name="Eriksson T."/>
        </authorList>
    </citation>
    <scope>NUCLEOTIDE SEQUENCE</scope>
    <source>
        <strain evidence="1">Stoneville</strain>
        <tissue evidence="1">Whole head</tissue>
    </source>
</reference>
<comment type="caution">
    <text evidence="1">The sequence shown here is derived from an EMBL/GenBank/DDBJ whole genome shotgun (WGS) entry which is preliminary data.</text>
</comment>
<proteinExistence type="predicted"/>
<name>A0A8J6LCJ7_TENMO</name>
<dbReference type="EMBL" id="JABDTM020022744">
    <property type="protein sequence ID" value="KAH0815692.1"/>
    <property type="molecule type" value="Genomic_DNA"/>
</dbReference>
<dbReference type="Proteomes" id="UP000719412">
    <property type="component" value="Unassembled WGS sequence"/>
</dbReference>
<keyword evidence="2" id="KW-1185">Reference proteome</keyword>
<dbReference type="AlphaFoldDB" id="A0A8J6LCJ7"/>
<accession>A0A8J6LCJ7</accession>
<evidence type="ECO:0000313" key="1">
    <source>
        <dbReference type="EMBL" id="KAH0815692.1"/>
    </source>
</evidence>
<reference evidence="1" key="1">
    <citation type="journal article" date="2020" name="J Insects Food Feed">
        <title>The yellow mealworm (Tenebrio molitor) genome: a resource for the emerging insects as food and feed industry.</title>
        <authorList>
            <person name="Eriksson T."/>
            <person name="Andere A."/>
            <person name="Kelstrup H."/>
            <person name="Emery V."/>
            <person name="Picard C."/>
        </authorList>
    </citation>
    <scope>NUCLEOTIDE SEQUENCE</scope>
    <source>
        <strain evidence="1">Stoneville</strain>
        <tissue evidence="1">Whole head</tissue>
    </source>
</reference>